<feature type="region of interest" description="Disordered" evidence="1">
    <location>
        <begin position="1"/>
        <end position="32"/>
    </location>
</feature>
<proteinExistence type="predicted"/>
<name>A0A9Q4GK01_9CORY</name>
<sequence>MGLFDGLFGDDSNDRRNDRPITDAVGSDPKALEGRTGATGRMLISGLDKAVRIQAGTISRYVDWMRAKNPELSPRELQKVIDQHFSVMATGSGGAAGIAAAVPGIGLITGAAAIGVESLVFLDLAAFYTMASAKLRGVDIHDPERRRALILVALTGSSGTAIVDAAVGDISAGAGGRSVATTLSSFSGPKLTNVNNRMLNLAVKTVGKKFRRAWFGKILPLGLGAVAGSFANHRLADKVVSNVGESLGGLPAEFATPVPKDVPEDIDVPAEIARDVAEANVEQKDGDN</sequence>
<accession>A0A9Q4GK01</accession>
<comment type="caution">
    <text evidence="2">The sequence shown here is derived from an EMBL/GenBank/DDBJ whole genome shotgun (WGS) entry which is preliminary data.</text>
</comment>
<feature type="compositionally biased region" description="Basic and acidic residues" evidence="1">
    <location>
        <begin position="12"/>
        <end position="21"/>
    </location>
</feature>
<dbReference type="Proteomes" id="UP001071478">
    <property type="component" value="Unassembled WGS sequence"/>
</dbReference>
<dbReference type="RefSeq" id="WP_248086120.1">
    <property type="nucleotide sequence ID" value="NZ_JALNJA010000003.1"/>
</dbReference>
<evidence type="ECO:0000256" key="1">
    <source>
        <dbReference type="SAM" id="MobiDB-lite"/>
    </source>
</evidence>
<dbReference type="EMBL" id="JAPMKU010000003">
    <property type="protein sequence ID" value="MCX7468679.1"/>
    <property type="molecule type" value="Genomic_DNA"/>
</dbReference>
<evidence type="ECO:0000313" key="3">
    <source>
        <dbReference type="Proteomes" id="UP001071478"/>
    </source>
</evidence>
<dbReference type="AlphaFoldDB" id="A0A9Q4GK01"/>
<organism evidence="2 3">
    <name type="scientific">Corynebacterium pygosceleis</name>
    <dbReference type="NCBI Taxonomy" id="2800406"/>
    <lineage>
        <taxon>Bacteria</taxon>
        <taxon>Bacillati</taxon>
        <taxon>Actinomycetota</taxon>
        <taxon>Actinomycetes</taxon>
        <taxon>Mycobacteriales</taxon>
        <taxon>Corynebacteriaceae</taxon>
        <taxon>Corynebacterium</taxon>
    </lineage>
</organism>
<gene>
    <name evidence="2" type="ORF">OS129_07300</name>
</gene>
<evidence type="ECO:0000313" key="2">
    <source>
        <dbReference type="EMBL" id="MCX7468679.1"/>
    </source>
</evidence>
<protein>
    <recommendedName>
        <fullName evidence="4">EcsC family protein</fullName>
    </recommendedName>
</protein>
<evidence type="ECO:0008006" key="4">
    <source>
        <dbReference type="Google" id="ProtNLM"/>
    </source>
</evidence>
<reference evidence="2" key="1">
    <citation type="submission" date="2022-11" db="EMBL/GenBank/DDBJ databases">
        <title>Corynebacterium sp. isolated from Penguins.</title>
        <authorList>
            <person name="Sedlar K."/>
            <person name="Svec P."/>
        </authorList>
    </citation>
    <scope>NUCLEOTIDE SEQUENCE</scope>
    <source>
        <strain evidence="2">P7374</strain>
    </source>
</reference>